<evidence type="ECO:0000256" key="2">
    <source>
        <dbReference type="SAM" id="SignalP"/>
    </source>
</evidence>
<evidence type="ECO:0000256" key="1">
    <source>
        <dbReference type="SAM" id="Phobius"/>
    </source>
</evidence>
<gene>
    <name evidence="4" type="ORF">FNAPI_3027</name>
</gene>
<feature type="chain" id="PRO_5034005286" description="DUF7136 domain-containing protein" evidence="2">
    <location>
        <begin position="21"/>
        <end position="290"/>
    </location>
</feature>
<dbReference type="EMBL" id="JAAOAO010000104">
    <property type="protein sequence ID" value="KAF5562708.1"/>
    <property type="molecule type" value="Genomic_DNA"/>
</dbReference>
<keyword evidence="1" id="KW-0472">Membrane</keyword>
<organism evidence="4 5">
    <name type="scientific">Fusarium napiforme</name>
    <dbReference type="NCBI Taxonomy" id="42672"/>
    <lineage>
        <taxon>Eukaryota</taxon>
        <taxon>Fungi</taxon>
        <taxon>Dikarya</taxon>
        <taxon>Ascomycota</taxon>
        <taxon>Pezizomycotina</taxon>
        <taxon>Sordariomycetes</taxon>
        <taxon>Hypocreomycetidae</taxon>
        <taxon>Hypocreales</taxon>
        <taxon>Nectriaceae</taxon>
        <taxon>Fusarium</taxon>
        <taxon>Fusarium fujikuroi species complex</taxon>
    </lineage>
</organism>
<dbReference type="AlphaFoldDB" id="A0A8H5JWM0"/>
<protein>
    <recommendedName>
        <fullName evidence="3">DUF7136 domain-containing protein</fullName>
    </recommendedName>
</protein>
<keyword evidence="1" id="KW-1133">Transmembrane helix</keyword>
<name>A0A8H5JWM0_9HYPO</name>
<evidence type="ECO:0000259" key="3">
    <source>
        <dbReference type="Pfam" id="PF23584"/>
    </source>
</evidence>
<keyword evidence="5" id="KW-1185">Reference proteome</keyword>
<reference evidence="4 5" key="1">
    <citation type="submission" date="2020-05" db="EMBL/GenBank/DDBJ databases">
        <title>Identification and distribution of gene clusters putatively required for synthesis of sphingolipid metabolism inhibitors in phylogenetically diverse species of the filamentous fungus Fusarium.</title>
        <authorList>
            <person name="Kim H.-S."/>
            <person name="Busman M."/>
            <person name="Brown D.W."/>
            <person name="Divon H."/>
            <person name="Uhlig S."/>
            <person name="Proctor R.H."/>
        </authorList>
    </citation>
    <scope>NUCLEOTIDE SEQUENCE [LARGE SCALE GENOMIC DNA]</scope>
    <source>
        <strain evidence="4 5">NRRL 25196</strain>
    </source>
</reference>
<feature type="domain" description="DUF7136" evidence="3">
    <location>
        <begin position="28"/>
        <end position="241"/>
    </location>
</feature>
<feature type="transmembrane region" description="Helical" evidence="1">
    <location>
        <begin position="269"/>
        <end position="289"/>
    </location>
</feature>
<evidence type="ECO:0000313" key="4">
    <source>
        <dbReference type="EMBL" id="KAF5562708.1"/>
    </source>
</evidence>
<dbReference type="Proteomes" id="UP000574317">
    <property type="component" value="Unassembled WGS sequence"/>
</dbReference>
<dbReference type="Pfam" id="PF23584">
    <property type="entry name" value="DUF7136"/>
    <property type="match status" value="1"/>
</dbReference>
<proteinExistence type="predicted"/>
<comment type="caution">
    <text evidence="4">The sequence shown here is derived from an EMBL/GenBank/DDBJ whole genome shotgun (WGS) entry which is preliminary data.</text>
</comment>
<sequence length="290" mass="32347">MNISLLLGIFLGTFVLGMQAKEKPSSQFPIDLGVSLIFPRPNETYRPVYPFPIVFALTGAAKAWPYGFKLQWRLEGNWTTPIKKEDVPIAYGSAPNWLYSSGSLDPATEPFFVVNATDIISNTSYDEWELGWSLSILQECSPGPERYWKYGSINFSISSSGSLPSYKPKGPCPFEIQHIRLLDNRTTPKEVVDDRRSESCVVVTDQEGEGDPCSIDTGDKLATMVRAEMLRYAGCPDNQSWPDEENLVGPDSCRHLYPSSEDAEDGTNFVLPYTSTSIIFSAFVAIFFVM</sequence>
<accession>A0A8H5JWM0</accession>
<keyword evidence="1" id="KW-0812">Transmembrane</keyword>
<feature type="signal peptide" evidence="2">
    <location>
        <begin position="1"/>
        <end position="20"/>
    </location>
</feature>
<evidence type="ECO:0000313" key="5">
    <source>
        <dbReference type="Proteomes" id="UP000574317"/>
    </source>
</evidence>
<dbReference type="InterPro" id="IPR055560">
    <property type="entry name" value="DUF7136"/>
</dbReference>
<keyword evidence="2" id="KW-0732">Signal</keyword>